<keyword evidence="3" id="KW-1185">Reference proteome</keyword>
<proteinExistence type="predicted"/>
<gene>
    <name evidence="2" type="ORF">THAOC_06186</name>
</gene>
<reference evidence="2 3" key="1">
    <citation type="journal article" date="2012" name="Genome Biol.">
        <title>Genome and low-iron response of an oceanic diatom adapted to chronic iron limitation.</title>
        <authorList>
            <person name="Lommer M."/>
            <person name="Specht M."/>
            <person name="Roy A.S."/>
            <person name="Kraemer L."/>
            <person name="Andreson R."/>
            <person name="Gutowska M.A."/>
            <person name="Wolf J."/>
            <person name="Bergner S.V."/>
            <person name="Schilhabel M.B."/>
            <person name="Klostermeier U.C."/>
            <person name="Beiko R.G."/>
            <person name="Rosenstiel P."/>
            <person name="Hippler M."/>
            <person name="Laroche J."/>
        </authorList>
    </citation>
    <scope>NUCLEOTIDE SEQUENCE [LARGE SCALE GENOMIC DNA]</scope>
    <source>
        <strain evidence="2 3">CCMP1005</strain>
    </source>
</reference>
<accession>K0T0Z7</accession>
<organism evidence="2 3">
    <name type="scientific">Thalassiosira oceanica</name>
    <name type="common">Marine diatom</name>
    <dbReference type="NCBI Taxonomy" id="159749"/>
    <lineage>
        <taxon>Eukaryota</taxon>
        <taxon>Sar</taxon>
        <taxon>Stramenopiles</taxon>
        <taxon>Ochrophyta</taxon>
        <taxon>Bacillariophyta</taxon>
        <taxon>Coscinodiscophyceae</taxon>
        <taxon>Thalassiosirophycidae</taxon>
        <taxon>Thalassiosirales</taxon>
        <taxon>Thalassiosiraceae</taxon>
        <taxon>Thalassiosira</taxon>
    </lineage>
</organism>
<protein>
    <submittedName>
        <fullName evidence="2">Uncharacterized protein</fullName>
    </submittedName>
</protein>
<comment type="caution">
    <text evidence="2">The sequence shown here is derived from an EMBL/GenBank/DDBJ whole genome shotgun (WGS) entry which is preliminary data.</text>
</comment>
<evidence type="ECO:0000313" key="3">
    <source>
        <dbReference type="Proteomes" id="UP000266841"/>
    </source>
</evidence>
<sequence length="148" mass="15906">PPGLEDARRARRAGRHDAPHVRQEAAQGESGRERPALAEPEDRVVGPRALGADRRSDVVVRLPDEDVRAVIRAVPPGPSPGVERDRTVDEVEVVGAPELPPRAGDLIAQDRPVLRPAVEAEYPRPPAPGPVVGRGVHAGGARRGRRER</sequence>
<dbReference type="EMBL" id="AGNL01006064">
    <property type="protein sequence ID" value="EJK72293.1"/>
    <property type="molecule type" value="Genomic_DNA"/>
</dbReference>
<feature type="non-terminal residue" evidence="2">
    <location>
        <position position="1"/>
    </location>
</feature>
<evidence type="ECO:0000256" key="1">
    <source>
        <dbReference type="SAM" id="MobiDB-lite"/>
    </source>
</evidence>
<name>K0T0Z7_THAOC</name>
<dbReference type="AlphaFoldDB" id="K0T0Z7"/>
<feature type="region of interest" description="Disordered" evidence="1">
    <location>
        <begin position="1"/>
        <end position="50"/>
    </location>
</feature>
<evidence type="ECO:0000313" key="2">
    <source>
        <dbReference type="EMBL" id="EJK72293.1"/>
    </source>
</evidence>
<feature type="compositionally biased region" description="Basic and acidic residues" evidence="1">
    <location>
        <begin position="30"/>
        <end position="50"/>
    </location>
</feature>
<feature type="region of interest" description="Disordered" evidence="1">
    <location>
        <begin position="120"/>
        <end position="148"/>
    </location>
</feature>
<dbReference type="Proteomes" id="UP000266841">
    <property type="component" value="Unassembled WGS sequence"/>
</dbReference>